<evidence type="ECO:0000313" key="2">
    <source>
        <dbReference type="EMBL" id="OON73444.1"/>
    </source>
</evidence>
<dbReference type="EMBL" id="MVFC01000031">
    <property type="protein sequence ID" value="OON73444.1"/>
    <property type="molecule type" value="Genomic_DNA"/>
</dbReference>
<name>A0A1V4A389_9ACTN</name>
<evidence type="ECO:0000259" key="1">
    <source>
        <dbReference type="Pfam" id="PF08239"/>
    </source>
</evidence>
<feature type="domain" description="SH3b" evidence="1">
    <location>
        <begin position="53"/>
        <end position="107"/>
    </location>
</feature>
<dbReference type="STRING" id="83656.B1H18_27040"/>
<dbReference type="InterPro" id="IPR003646">
    <property type="entry name" value="SH3-like_bac-type"/>
</dbReference>
<proteinExistence type="predicted"/>
<dbReference type="Pfam" id="PF08239">
    <property type="entry name" value="SH3_3"/>
    <property type="match status" value="1"/>
</dbReference>
<keyword evidence="3" id="KW-1185">Reference proteome</keyword>
<evidence type="ECO:0000313" key="3">
    <source>
        <dbReference type="Proteomes" id="UP000190539"/>
    </source>
</evidence>
<gene>
    <name evidence="2" type="ORF">B1H18_27040</name>
</gene>
<dbReference type="Proteomes" id="UP000190539">
    <property type="component" value="Unassembled WGS sequence"/>
</dbReference>
<accession>A0A1V4A389</accession>
<reference evidence="2 3" key="1">
    <citation type="submission" date="2017-02" db="EMBL/GenBank/DDBJ databases">
        <title>Draft Genome Sequence of Streptomyces tsukubaensis F601, a Producer of the immunosuppressant tacrolimus FK506.</title>
        <authorList>
            <person name="Zong G."/>
            <person name="Zhong C."/>
            <person name="Fu J."/>
            <person name="Qin R."/>
            <person name="Cao G."/>
        </authorList>
    </citation>
    <scope>NUCLEOTIDE SEQUENCE [LARGE SCALE GENOMIC DNA]</scope>
    <source>
        <strain evidence="2 3">F601</strain>
    </source>
</reference>
<organism evidence="2 3">
    <name type="scientific">Streptomyces tsukubensis</name>
    <dbReference type="NCBI Taxonomy" id="83656"/>
    <lineage>
        <taxon>Bacteria</taxon>
        <taxon>Bacillati</taxon>
        <taxon>Actinomycetota</taxon>
        <taxon>Actinomycetes</taxon>
        <taxon>Kitasatosporales</taxon>
        <taxon>Streptomycetaceae</taxon>
        <taxon>Streptomyces</taxon>
    </lineage>
</organism>
<dbReference type="RefSeq" id="WP_179120287.1">
    <property type="nucleotide sequence ID" value="NZ_CP045178.1"/>
</dbReference>
<dbReference type="Gene3D" id="2.30.30.40">
    <property type="entry name" value="SH3 Domains"/>
    <property type="match status" value="1"/>
</dbReference>
<comment type="caution">
    <text evidence="2">The sequence shown here is derived from an EMBL/GenBank/DDBJ whole genome shotgun (WGS) entry which is preliminary data.</text>
</comment>
<sequence>MFSTARIAGTTAKRIVVALAAGVALTGILSVPGTATAGESIAAQNVPGHFIADGVNIRSQPGGGTILGKAYNGEKFTAHCSTANNTGHWFRLTAHRGNITGYANQNFLWKDSDELVLSC</sequence>
<dbReference type="AlphaFoldDB" id="A0A1V4A389"/>
<protein>
    <recommendedName>
        <fullName evidence="1">SH3b domain-containing protein</fullName>
    </recommendedName>
</protein>